<keyword evidence="4" id="KW-0488">Methylation</keyword>
<evidence type="ECO:0000313" key="13">
    <source>
        <dbReference type="Proteomes" id="UP000320225"/>
    </source>
</evidence>
<dbReference type="InterPro" id="IPR012902">
    <property type="entry name" value="N_methyl_site"/>
</dbReference>
<evidence type="ECO:0000256" key="7">
    <source>
        <dbReference type="ARBA" id="ARBA00022989"/>
    </source>
</evidence>
<dbReference type="AlphaFoldDB" id="A0A554WSE6"/>
<dbReference type="NCBIfam" id="TIGR02532">
    <property type="entry name" value="IV_pilin_GFxxxE"/>
    <property type="match status" value="1"/>
</dbReference>
<dbReference type="InterPro" id="IPR022346">
    <property type="entry name" value="T2SS_GspH"/>
</dbReference>
<keyword evidence="13" id="KW-1185">Reference proteome</keyword>
<evidence type="ECO:0000256" key="4">
    <source>
        <dbReference type="ARBA" id="ARBA00022481"/>
    </source>
</evidence>
<accession>A0A554WSE6</accession>
<reference evidence="12 13" key="1">
    <citation type="submission" date="2019-07" db="EMBL/GenBank/DDBJ databases">
        <title>Tepidimonas sediminis YIM 72259 draft genome.</title>
        <authorList>
            <person name="Da Costa M.S."/>
            <person name="Froufe H.J.C."/>
            <person name="Egas C."/>
            <person name="Albuquerque L."/>
        </authorList>
    </citation>
    <scope>NUCLEOTIDE SEQUENCE [LARGE SCALE GENOMIC DNA]</scope>
    <source>
        <strain evidence="12 13">YIM 72259</strain>
    </source>
</reference>
<organism evidence="12 13">
    <name type="scientific">Tepidimonas sediminis</name>
    <dbReference type="NCBI Taxonomy" id="2588941"/>
    <lineage>
        <taxon>Bacteria</taxon>
        <taxon>Pseudomonadati</taxon>
        <taxon>Pseudomonadota</taxon>
        <taxon>Betaproteobacteria</taxon>
        <taxon>Burkholderiales</taxon>
        <taxon>Tepidimonas</taxon>
    </lineage>
</organism>
<evidence type="ECO:0000259" key="11">
    <source>
        <dbReference type="Pfam" id="PF12019"/>
    </source>
</evidence>
<evidence type="ECO:0000256" key="8">
    <source>
        <dbReference type="ARBA" id="ARBA00023136"/>
    </source>
</evidence>
<evidence type="ECO:0000256" key="1">
    <source>
        <dbReference type="ARBA" id="ARBA00004377"/>
    </source>
</evidence>
<evidence type="ECO:0000256" key="3">
    <source>
        <dbReference type="ARBA" id="ARBA00022475"/>
    </source>
</evidence>
<name>A0A554WSE6_9BURK</name>
<dbReference type="Pfam" id="PF12019">
    <property type="entry name" value="GspH"/>
    <property type="match status" value="1"/>
</dbReference>
<evidence type="ECO:0000256" key="5">
    <source>
        <dbReference type="ARBA" id="ARBA00022519"/>
    </source>
</evidence>
<evidence type="ECO:0000256" key="9">
    <source>
        <dbReference type="ARBA" id="ARBA00025772"/>
    </source>
</evidence>
<protein>
    <recommendedName>
        <fullName evidence="2">Type II secretion system protein H</fullName>
    </recommendedName>
    <alternativeName>
        <fullName evidence="10">General secretion pathway protein H</fullName>
    </alternativeName>
</protein>
<dbReference type="Proteomes" id="UP000320225">
    <property type="component" value="Unassembled WGS sequence"/>
</dbReference>
<keyword evidence="5" id="KW-0997">Cell inner membrane</keyword>
<dbReference type="InterPro" id="IPR045584">
    <property type="entry name" value="Pilin-like"/>
</dbReference>
<evidence type="ECO:0000256" key="2">
    <source>
        <dbReference type="ARBA" id="ARBA00021549"/>
    </source>
</evidence>
<proteinExistence type="inferred from homology"/>
<feature type="domain" description="General secretion pathway GspH" evidence="11">
    <location>
        <begin position="49"/>
        <end position="161"/>
    </location>
</feature>
<dbReference type="RefSeq" id="WP_143893850.1">
    <property type="nucleotide sequence ID" value="NZ_VJND01000003.1"/>
</dbReference>
<comment type="similarity">
    <text evidence="9">Belongs to the GSP H family.</text>
</comment>
<keyword evidence="8" id="KW-0472">Membrane</keyword>
<sequence>MGRRGRSRRRGRGLTLIELLVGLAVLALLAGAGAPAWSGWQQRARLRATAELLAADLRHAQSEAAKRHLTLGVTAQADAHGWCLGFHAGSDACDCHQPGACHVDGVERVRRGADHPGVALAVGVSGGTFWFGPRRGTATAGHLTLSLADGHAVRVVVHGVGRVRLCRPVGTPDHGGLETC</sequence>
<dbReference type="GO" id="GO:0015627">
    <property type="term" value="C:type II protein secretion system complex"/>
    <property type="evidence" value="ECO:0007669"/>
    <property type="project" value="InterPro"/>
</dbReference>
<gene>
    <name evidence="12" type="ORF">Tsedi_00803</name>
</gene>
<dbReference type="SUPFAM" id="SSF54523">
    <property type="entry name" value="Pili subunits"/>
    <property type="match status" value="1"/>
</dbReference>
<dbReference type="GO" id="GO:0015628">
    <property type="term" value="P:protein secretion by the type II secretion system"/>
    <property type="evidence" value="ECO:0007669"/>
    <property type="project" value="InterPro"/>
</dbReference>
<dbReference type="GO" id="GO:0005886">
    <property type="term" value="C:plasma membrane"/>
    <property type="evidence" value="ECO:0007669"/>
    <property type="project" value="UniProtKB-SubCell"/>
</dbReference>
<dbReference type="EMBL" id="VJND01000003">
    <property type="protein sequence ID" value="TSE26499.1"/>
    <property type="molecule type" value="Genomic_DNA"/>
</dbReference>
<evidence type="ECO:0000256" key="6">
    <source>
        <dbReference type="ARBA" id="ARBA00022692"/>
    </source>
</evidence>
<keyword evidence="7" id="KW-1133">Transmembrane helix</keyword>
<keyword evidence="6" id="KW-0812">Transmembrane</keyword>
<comment type="caution">
    <text evidence="12">The sequence shown here is derived from an EMBL/GenBank/DDBJ whole genome shotgun (WGS) entry which is preliminary data.</text>
</comment>
<dbReference type="Gene3D" id="3.55.40.10">
    <property type="entry name" value="minor pseudopilin epsh domain"/>
    <property type="match status" value="1"/>
</dbReference>
<dbReference type="Pfam" id="PF07963">
    <property type="entry name" value="N_methyl"/>
    <property type="match status" value="1"/>
</dbReference>
<comment type="subcellular location">
    <subcellularLocation>
        <location evidence="1">Cell inner membrane</location>
        <topology evidence="1">Single-pass membrane protein</topology>
    </subcellularLocation>
</comment>
<evidence type="ECO:0000256" key="10">
    <source>
        <dbReference type="ARBA" id="ARBA00030775"/>
    </source>
</evidence>
<dbReference type="OrthoDB" id="8592199at2"/>
<evidence type="ECO:0000313" key="12">
    <source>
        <dbReference type="EMBL" id="TSE26499.1"/>
    </source>
</evidence>
<keyword evidence="3" id="KW-1003">Cell membrane</keyword>